<dbReference type="EMBL" id="CP018839">
    <property type="protein sequence ID" value="APR04812.1"/>
    <property type="molecule type" value="Genomic_DNA"/>
</dbReference>
<dbReference type="KEGG" id="tcl:Tchl_1965"/>
<dbReference type="InterPro" id="IPR051257">
    <property type="entry name" value="Diverse_CBS-Domain"/>
</dbReference>
<evidence type="ECO:0000256" key="2">
    <source>
        <dbReference type="PROSITE-ProRule" id="PRU00703"/>
    </source>
</evidence>
<dbReference type="PANTHER" id="PTHR43080">
    <property type="entry name" value="CBS DOMAIN-CONTAINING PROTEIN CBSX3, MITOCHONDRIAL"/>
    <property type="match status" value="1"/>
</dbReference>
<dbReference type="Pfam" id="PF00571">
    <property type="entry name" value="CBS"/>
    <property type="match status" value="2"/>
</dbReference>
<protein>
    <submittedName>
        <fullName evidence="4">CBS domain protein</fullName>
    </submittedName>
</protein>
<keyword evidence="5" id="KW-1185">Reference proteome</keyword>
<gene>
    <name evidence="4" type="ORF">Tchl_1965</name>
</gene>
<organism evidence="4 5">
    <name type="scientific">Thauera chlorobenzoica</name>
    <dbReference type="NCBI Taxonomy" id="96773"/>
    <lineage>
        <taxon>Bacteria</taxon>
        <taxon>Pseudomonadati</taxon>
        <taxon>Pseudomonadota</taxon>
        <taxon>Betaproteobacteria</taxon>
        <taxon>Rhodocyclales</taxon>
        <taxon>Zoogloeaceae</taxon>
        <taxon>Thauera</taxon>
    </lineage>
</organism>
<keyword evidence="1 2" id="KW-0129">CBS domain</keyword>
<name>A0A1L6FD26_9RHOO</name>
<evidence type="ECO:0000256" key="1">
    <source>
        <dbReference type="ARBA" id="ARBA00023122"/>
    </source>
</evidence>
<dbReference type="Proteomes" id="UP000185739">
    <property type="component" value="Chromosome"/>
</dbReference>
<dbReference type="PANTHER" id="PTHR43080:SF2">
    <property type="entry name" value="CBS DOMAIN-CONTAINING PROTEIN"/>
    <property type="match status" value="1"/>
</dbReference>
<feature type="domain" description="CBS" evidence="3">
    <location>
        <begin position="90"/>
        <end position="146"/>
    </location>
</feature>
<dbReference type="PROSITE" id="PS51371">
    <property type="entry name" value="CBS"/>
    <property type="match status" value="2"/>
</dbReference>
<dbReference type="InterPro" id="IPR044725">
    <property type="entry name" value="CBSX3_CBS_dom"/>
</dbReference>
<evidence type="ECO:0000259" key="3">
    <source>
        <dbReference type="PROSITE" id="PS51371"/>
    </source>
</evidence>
<reference evidence="4 5" key="1">
    <citation type="submission" date="2016-12" db="EMBL/GenBank/DDBJ databases">
        <title>Complete genome sequence of Thauera chlorobenzoica, a Betaproteobacterium degrading haloaromatics anaerobically to CO2 and halides.</title>
        <authorList>
            <person name="Goris T."/>
            <person name="Mergelsberg M."/>
            <person name="Boll M."/>
        </authorList>
    </citation>
    <scope>NUCLEOTIDE SEQUENCE [LARGE SCALE GENOMIC DNA]</scope>
    <source>
        <strain evidence="4 5">3CB1</strain>
    </source>
</reference>
<dbReference type="AlphaFoldDB" id="A0A1L6FD26"/>
<dbReference type="CDD" id="cd04623">
    <property type="entry name" value="CBS_pair_bac_euk"/>
    <property type="match status" value="1"/>
</dbReference>
<evidence type="ECO:0000313" key="4">
    <source>
        <dbReference type="EMBL" id="APR04812.1"/>
    </source>
</evidence>
<sequence>MQPERQQPWGIKTMTTSVKQILDQKGHAFHAVRPTDSVFDALSVMAQFDIGCVLVTDGDRLVGIFTERDYARKVVLKGLMSRNVKVGDLMTPAPFTVTRAHTVDEVMETMTEKRFRHIPVVENNKVLGIVTIGDMVKSIVSQQEKTIKHLESYIAGDLAAE</sequence>
<evidence type="ECO:0000313" key="5">
    <source>
        <dbReference type="Proteomes" id="UP000185739"/>
    </source>
</evidence>
<dbReference type="SUPFAM" id="SSF54631">
    <property type="entry name" value="CBS-domain pair"/>
    <property type="match status" value="1"/>
</dbReference>
<dbReference type="InterPro" id="IPR000644">
    <property type="entry name" value="CBS_dom"/>
</dbReference>
<accession>A0A1L6FD26</accession>
<feature type="domain" description="CBS" evidence="3">
    <location>
        <begin position="14"/>
        <end position="81"/>
    </location>
</feature>
<dbReference type="STRING" id="96773.Tchl_1965"/>
<dbReference type="Gene3D" id="3.10.580.10">
    <property type="entry name" value="CBS-domain"/>
    <property type="match status" value="1"/>
</dbReference>
<dbReference type="SMART" id="SM00116">
    <property type="entry name" value="CBS"/>
    <property type="match status" value="2"/>
</dbReference>
<dbReference type="InterPro" id="IPR046342">
    <property type="entry name" value="CBS_dom_sf"/>
</dbReference>
<proteinExistence type="predicted"/>